<dbReference type="SUPFAM" id="SSF49503">
    <property type="entry name" value="Cupredoxins"/>
    <property type="match status" value="3"/>
</dbReference>
<keyword evidence="8" id="KW-0186">Copper</keyword>
<comment type="cofactor">
    <cofactor evidence="2">
        <name>Cu cation</name>
        <dbReference type="ChEBI" id="CHEBI:23378"/>
    </cofactor>
</comment>
<feature type="domain" description="Plastocyanin-like" evidence="15">
    <location>
        <begin position="74"/>
        <end position="186"/>
    </location>
</feature>
<dbReference type="FunFam" id="2.60.40.420:FF:000046">
    <property type="entry name" value="Multicopper oxidase"/>
    <property type="match status" value="1"/>
</dbReference>
<dbReference type="Proteomes" id="UP001281003">
    <property type="component" value="Unassembled WGS sequence"/>
</dbReference>
<evidence type="ECO:0000259" key="14">
    <source>
        <dbReference type="Pfam" id="PF07731"/>
    </source>
</evidence>
<evidence type="ECO:0000256" key="2">
    <source>
        <dbReference type="ARBA" id="ARBA00001935"/>
    </source>
</evidence>
<dbReference type="InterPro" id="IPR011706">
    <property type="entry name" value="Cu-oxidase_C"/>
</dbReference>
<dbReference type="InterPro" id="IPR008972">
    <property type="entry name" value="Cupredoxin"/>
</dbReference>
<evidence type="ECO:0000259" key="13">
    <source>
        <dbReference type="Pfam" id="PF00394"/>
    </source>
</evidence>
<evidence type="ECO:0000256" key="4">
    <source>
        <dbReference type="ARBA" id="ARBA00012297"/>
    </source>
</evidence>
<dbReference type="InterPro" id="IPR045087">
    <property type="entry name" value="Cu-oxidase_fam"/>
</dbReference>
<keyword evidence="5" id="KW-0479">Metal-binding</keyword>
<feature type="domain" description="Plastocyanin-like" evidence="14">
    <location>
        <begin position="430"/>
        <end position="566"/>
    </location>
</feature>
<sequence length="602" mass="67670">MLSKISVMGLLQALMVLNTATATLLARRQSSCNTPENRACWVDGFDINTDWETNTPLTGRTVNYTLVLEQFENYTSPDGSFKHDAMLFNRSYPGPTITADWGDWINVTVVNKLKYNGTSIHWHGIRMLNNNINDGVNGVTECPIPPNGTKSYVFLAQQYGTTWYHSHHSSQYGNGVFGPLVINGPASANYDVDLGPFPINDWYNDSADRILSRLQRPNQVPPSANNTFFNGTNVDPSDFTKGKYAKVVLTPGLKHRLRLINPSVDYTFTFSIVGHNFTVISNDLVPLNTTNQNTTLSSIFLGIGQRYDIIIQGKSEEEIAAEEGNGNYWINATQPTNNVCGTSQNPYPAAILTYDYPNATDQLPIVEGLKPDDLRCEDTTDFKPVVQRDIPRSAFNISPSNTLSVNLTPNDNNTQVFWTVNNTGLNVIWEKPILEFVRENSTSWPAEENLLEIPAESEWSFWLIENESVLPHPMHLHGHDFVVIGRSPAYSNPTRPEFEFQHFDPVVDTPNLNFTNPTRRDATMLPGKGWLIVAFQNDNPGAWLFHCHIAWHASMGLSVQFLERKNEISKAMNLTLIEDNCKAWQTYVDTNPPWHPKNDSGI</sequence>
<dbReference type="PROSITE" id="PS00080">
    <property type="entry name" value="MULTICOPPER_OXIDASE2"/>
    <property type="match status" value="1"/>
</dbReference>
<comment type="similarity">
    <text evidence="3">Belongs to the multicopper oxidase family.</text>
</comment>
<dbReference type="Pfam" id="PF07732">
    <property type="entry name" value="Cu-oxidase_3"/>
    <property type="match status" value="1"/>
</dbReference>
<keyword evidence="11" id="KW-0439">Lignin degradation</keyword>
<evidence type="ECO:0000256" key="5">
    <source>
        <dbReference type="ARBA" id="ARBA00022723"/>
    </source>
</evidence>
<dbReference type="CDD" id="cd13854">
    <property type="entry name" value="CuRO_1_MaLCC_like"/>
    <property type="match status" value="1"/>
</dbReference>
<dbReference type="CDD" id="cd13901">
    <property type="entry name" value="CuRO_3_MaLCC_like"/>
    <property type="match status" value="1"/>
</dbReference>
<dbReference type="Gene3D" id="2.60.40.420">
    <property type="entry name" value="Cupredoxins - blue copper proteins"/>
    <property type="match status" value="3"/>
</dbReference>
<evidence type="ECO:0000256" key="11">
    <source>
        <dbReference type="ARBA" id="ARBA00023185"/>
    </source>
</evidence>
<dbReference type="FunFam" id="2.60.40.420:FF:000021">
    <property type="entry name" value="Extracellular dihydrogeodin oxidase/laccase"/>
    <property type="match status" value="1"/>
</dbReference>
<proteinExistence type="inferred from homology"/>
<evidence type="ECO:0000256" key="6">
    <source>
        <dbReference type="ARBA" id="ARBA00022729"/>
    </source>
</evidence>
<feature type="chain" id="PRO_5041937012" description="laccase" evidence="12">
    <location>
        <begin position="23"/>
        <end position="602"/>
    </location>
</feature>
<dbReference type="Pfam" id="PF07731">
    <property type="entry name" value="Cu-oxidase_2"/>
    <property type="match status" value="1"/>
</dbReference>
<dbReference type="AlphaFoldDB" id="A0AAE0UF26"/>
<keyword evidence="7" id="KW-0560">Oxidoreductase</keyword>
<feature type="domain" description="Plastocyanin-like" evidence="13">
    <location>
        <begin position="197"/>
        <end position="355"/>
    </location>
</feature>
<keyword evidence="10" id="KW-0325">Glycoprotein</keyword>
<dbReference type="GO" id="GO:0052716">
    <property type="term" value="F:hydroquinone:oxygen oxidoreductase activity"/>
    <property type="evidence" value="ECO:0007669"/>
    <property type="project" value="UniProtKB-EC"/>
</dbReference>
<dbReference type="GO" id="GO:0005507">
    <property type="term" value="F:copper ion binding"/>
    <property type="evidence" value="ECO:0007669"/>
    <property type="project" value="InterPro"/>
</dbReference>
<accession>A0AAE0UF26</accession>
<dbReference type="PANTHER" id="PTHR11709:SF87">
    <property type="entry name" value="LACCASE"/>
    <property type="match status" value="1"/>
</dbReference>
<keyword evidence="17" id="KW-1185">Reference proteome</keyword>
<dbReference type="Pfam" id="PF00394">
    <property type="entry name" value="Cu-oxidase"/>
    <property type="match status" value="1"/>
</dbReference>
<comment type="caution">
    <text evidence="16">The sequence shown here is derived from an EMBL/GenBank/DDBJ whole genome shotgun (WGS) entry which is preliminary data.</text>
</comment>
<keyword evidence="9" id="KW-1015">Disulfide bond</keyword>
<evidence type="ECO:0000256" key="12">
    <source>
        <dbReference type="SAM" id="SignalP"/>
    </source>
</evidence>
<dbReference type="InterPro" id="IPR011707">
    <property type="entry name" value="Cu-oxidase-like_N"/>
</dbReference>
<dbReference type="PROSITE" id="PS00079">
    <property type="entry name" value="MULTICOPPER_OXIDASE1"/>
    <property type="match status" value="1"/>
</dbReference>
<dbReference type="InterPro" id="IPR002355">
    <property type="entry name" value="Cu_oxidase_Cu_BS"/>
</dbReference>
<dbReference type="GO" id="GO:0046274">
    <property type="term" value="P:lignin catabolic process"/>
    <property type="evidence" value="ECO:0007669"/>
    <property type="project" value="UniProtKB-KW"/>
</dbReference>
<keyword evidence="6 12" id="KW-0732">Signal</keyword>
<name>A0AAE0UF26_SORBR</name>
<protein>
    <recommendedName>
        <fullName evidence="4">laccase</fullName>
        <ecNumber evidence="4">1.10.3.2</ecNumber>
    </recommendedName>
</protein>
<comment type="catalytic activity">
    <reaction evidence="1">
        <text>4 hydroquinone + O2 = 4 benzosemiquinone + 2 H2O</text>
        <dbReference type="Rhea" id="RHEA:11276"/>
        <dbReference type="ChEBI" id="CHEBI:15377"/>
        <dbReference type="ChEBI" id="CHEBI:15379"/>
        <dbReference type="ChEBI" id="CHEBI:17594"/>
        <dbReference type="ChEBI" id="CHEBI:17977"/>
        <dbReference type="EC" id="1.10.3.2"/>
    </reaction>
</comment>
<dbReference type="EMBL" id="JAUTDP010000002">
    <property type="protein sequence ID" value="KAK3401767.1"/>
    <property type="molecule type" value="Genomic_DNA"/>
</dbReference>
<evidence type="ECO:0000313" key="17">
    <source>
        <dbReference type="Proteomes" id="UP001281003"/>
    </source>
</evidence>
<dbReference type="EC" id="1.10.3.2" evidence="4"/>
<evidence type="ECO:0000259" key="15">
    <source>
        <dbReference type="Pfam" id="PF07732"/>
    </source>
</evidence>
<evidence type="ECO:0000256" key="1">
    <source>
        <dbReference type="ARBA" id="ARBA00000349"/>
    </source>
</evidence>
<gene>
    <name evidence="16" type="ORF">B0T20DRAFT_402554</name>
</gene>
<organism evidence="16 17">
    <name type="scientific">Sordaria brevicollis</name>
    <dbReference type="NCBI Taxonomy" id="83679"/>
    <lineage>
        <taxon>Eukaryota</taxon>
        <taxon>Fungi</taxon>
        <taxon>Dikarya</taxon>
        <taxon>Ascomycota</taxon>
        <taxon>Pezizomycotina</taxon>
        <taxon>Sordariomycetes</taxon>
        <taxon>Sordariomycetidae</taxon>
        <taxon>Sordariales</taxon>
        <taxon>Sordariaceae</taxon>
        <taxon>Sordaria</taxon>
    </lineage>
</organism>
<evidence type="ECO:0000256" key="3">
    <source>
        <dbReference type="ARBA" id="ARBA00010609"/>
    </source>
</evidence>
<evidence type="ECO:0000256" key="7">
    <source>
        <dbReference type="ARBA" id="ARBA00023002"/>
    </source>
</evidence>
<evidence type="ECO:0000313" key="16">
    <source>
        <dbReference type="EMBL" id="KAK3401767.1"/>
    </source>
</evidence>
<dbReference type="InterPro" id="IPR001117">
    <property type="entry name" value="Cu-oxidase_2nd"/>
</dbReference>
<reference evidence="16" key="2">
    <citation type="submission" date="2023-07" db="EMBL/GenBank/DDBJ databases">
        <authorList>
            <consortium name="Lawrence Berkeley National Laboratory"/>
            <person name="Haridas S."/>
            <person name="Hensen N."/>
            <person name="Bonometti L."/>
            <person name="Westerberg I."/>
            <person name="Brannstrom I.O."/>
            <person name="Guillou S."/>
            <person name="Cros-Aarteil S."/>
            <person name="Calhoun S."/>
            <person name="Kuo A."/>
            <person name="Mondo S."/>
            <person name="Pangilinan J."/>
            <person name="Riley R."/>
            <person name="LaButti K."/>
            <person name="Andreopoulos B."/>
            <person name="Lipzen A."/>
            <person name="Chen C."/>
            <person name="Yanf M."/>
            <person name="Daum C."/>
            <person name="Ng V."/>
            <person name="Clum A."/>
            <person name="Steindorff A."/>
            <person name="Ohm R."/>
            <person name="Martin F."/>
            <person name="Silar P."/>
            <person name="Natvig D."/>
            <person name="Lalanne C."/>
            <person name="Gautier V."/>
            <person name="Ament-velasquez S.L."/>
            <person name="Kruys A."/>
            <person name="Hutchinson M.I."/>
            <person name="Powell A.J."/>
            <person name="Barry K."/>
            <person name="Miller A.N."/>
            <person name="Grigoriev I.V."/>
            <person name="Debuchy R."/>
            <person name="Gladieux P."/>
            <person name="Thoren M.H."/>
            <person name="Johannesson H."/>
        </authorList>
    </citation>
    <scope>NUCLEOTIDE SEQUENCE</scope>
    <source>
        <strain evidence="16">FGSC 1904</strain>
    </source>
</reference>
<evidence type="ECO:0000256" key="10">
    <source>
        <dbReference type="ARBA" id="ARBA00023180"/>
    </source>
</evidence>
<reference evidence="16" key="1">
    <citation type="journal article" date="2023" name="Mol. Phylogenet. Evol.">
        <title>Genome-scale phylogeny and comparative genomics of the fungal order Sordariales.</title>
        <authorList>
            <person name="Hensen N."/>
            <person name="Bonometti L."/>
            <person name="Westerberg I."/>
            <person name="Brannstrom I.O."/>
            <person name="Guillou S."/>
            <person name="Cros-Aarteil S."/>
            <person name="Calhoun S."/>
            <person name="Haridas S."/>
            <person name="Kuo A."/>
            <person name="Mondo S."/>
            <person name="Pangilinan J."/>
            <person name="Riley R."/>
            <person name="LaButti K."/>
            <person name="Andreopoulos B."/>
            <person name="Lipzen A."/>
            <person name="Chen C."/>
            <person name="Yan M."/>
            <person name="Daum C."/>
            <person name="Ng V."/>
            <person name="Clum A."/>
            <person name="Steindorff A."/>
            <person name="Ohm R.A."/>
            <person name="Martin F."/>
            <person name="Silar P."/>
            <person name="Natvig D.O."/>
            <person name="Lalanne C."/>
            <person name="Gautier V."/>
            <person name="Ament-Velasquez S.L."/>
            <person name="Kruys A."/>
            <person name="Hutchinson M.I."/>
            <person name="Powell A.J."/>
            <person name="Barry K."/>
            <person name="Miller A.N."/>
            <person name="Grigoriev I.V."/>
            <person name="Debuchy R."/>
            <person name="Gladieux P."/>
            <person name="Hiltunen Thoren M."/>
            <person name="Johannesson H."/>
        </authorList>
    </citation>
    <scope>NUCLEOTIDE SEQUENCE</scope>
    <source>
        <strain evidence="16">FGSC 1904</strain>
    </source>
</reference>
<dbReference type="PANTHER" id="PTHR11709">
    <property type="entry name" value="MULTI-COPPER OXIDASE"/>
    <property type="match status" value="1"/>
</dbReference>
<evidence type="ECO:0000256" key="8">
    <source>
        <dbReference type="ARBA" id="ARBA00023008"/>
    </source>
</evidence>
<feature type="signal peptide" evidence="12">
    <location>
        <begin position="1"/>
        <end position="22"/>
    </location>
</feature>
<dbReference type="InterPro" id="IPR033138">
    <property type="entry name" value="Cu_oxidase_CS"/>
</dbReference>
<evidence type="ECO:0000256" key="9">
    <source>
        <dbReference type="ARBA" id="ARBA00023157"/>
    </source>
</evidence>